<dbReference type="Gene3D" id="2.20.70.10">
    <property type="match status" value="1"/>
</dbReference>
<dbReference type="CDD" id="cd00201">
    <property type="entry name" value="WW"/>
    <property type="match status" value="1"/>
</dbReference>
<dbReference type="PROSITE" id="PS01159">
    <property type="entry name" value="WW_DOMAIN_1"/>
    <property type="match status" value="1"/>
</dbReference>
<gene>
    <name evidence="3" type="ORF">C1SCF055_LOCUS24916</name>
</gene>
<reference evidence="4" key="2">
    <citation type="submission" date="2024-04" db="EMBL/GenBank/DDBJ databases">
        <authorList>
            <person name="Chen Y."/>
            <person name="Shah S."/>
            <person name="Dougan E. K."/>
            <person name="Thang M."/>
            <person name="Chan C."/>
        </authorList>
    </citation>
    <scope>NUCLEOTIDE SEQUENCE [LARGE SCALE GENOMIC DNA]</scope>
</reference>
<reference evidence="3" key="1">
    <citation type="submission" date="2022-10" db="EMBL/GenBank/DDBJ databases">
        <authorList>
            <person name="Chen Y."/>
            <person name="Dougan E. K."/>
            <person name="Chan C."/>
            <person name="Rhodes N."/>
            <person name="Thang M."/>
        </authorList>
    </citation>
    <scope>NUCLEOTIDE SEQUENCE</scope>
</reference>
<dbReference type="SUPFAM" id="SSF51045">
    <property type="entry name" value="WW domain"/>
    <property type="match status" value="1"/>
</dbReference>
<feature type="domain" description="WW" evidence="2">
    <location>
        <begin position="149"/>
        <end position="182"/>
    </location>
</feature>
<protein>
    <submittedName>
        <fullName evidence="5">WW domain-containing protein</fullName>
    </submittedName>
</protein>
<feature type="region of interest" description="Disordered" evidence="1">
    <location>
        <begin position="317"/>
        <end position="346"/>
    </location>
</feature>
<proteinExistence type="predicted"/>
<feature type="region of interest" description="Disordered" evidence="1">
    <location>
        <begin position="37"/>
        <end position="57"/>
    </location>
</feature>
<accession>A0A9P1CUQ3</accession>
<evidence type="ECO:0000313" key="6">
    <source>
        <dbReference type="Proteomes" id="UP001152797"/>
    </source>
</evidence>
<dbReference type="InterPro" id="IPR001202">
    <property type="entry name" value="WW_dom"/>
</dbReference>
<evidence type="ECO:0000256" key="1">
    <source>
        <dbReference type="SAM" id="MobiDB-lite"/>
    </source>
</evidence>
<comment type="caution">
    <text evidence="3">The sequence shown here is derived from an EMBL/GenBank/DDBJ whole genome shotgun (WGS) entry which is preliminary data.</text>
</comment>
<dbReference type="EMBL" id="CAMXCT020002513">
    <property type="protein sequence ID" value="CAL1152014.1"/>
    <property type="molecule type" value="Genomic_DNA"/>
</dbReference>
<keyword evidence="6" id="KW-1185">Reference proteome</keyword>
<feature type="compositionally biased region" description="Acidic residues" evidence="1">
    <location>
        <begin position="327"/>
        <end position="345"/>
    </location>
</feature>
<evidence type="ECO:0000313" key="5">
    <source>
        <dbReference type="EMBL" id="CAL4785951.1"/>
    </source>
</evidence>
<dbReference type="InterPro" id="IPR036020">
    <property type="entry name" value="WW_dom_sf"/>
</dbReference>
<dbReference type="Proteomes" id="UP001152797">
    <property type="component" value="Unassembled WGS sequence"/>
</dbReference>
<dbReference type="EMBL" id="CAMXCT010002513">
    <property type="protein sequence ID" value="CAI3998639.1"/>
    <property type="molecule type" value="Genomic_DNA"/>
</dbReference>
<evidence type="ECO:0000313" key="4">
    <source>
        <dbReference type="EMBL" id="CAL1152014.1"/>
    </source>
</evidence>
<evidence type="ECO:0000259" key="2">
    <source>
        <dbReference type="PROSITE" id="PS50020"/>
    </source>
</evidence>
<dbReference type="EMBL" id="CAMXCT030002513">
    <property type="protein sequence ID" value="CAL4785951.1"/>
    <property type="molecule type" value="Genomic_DNA"/>
</dbReference>
<name>A0A9P1CUQ3_9DINO</name>
<sequence length="359" mass="40268">MPAVLLIDSHRWAGALRQQGGPMAPAVVEKRSTEQTCASSGDNLCPDPESDKADKESHLRGLQRVVLEVRQVLREELESRLRRVMTEEMLPLRLDLVQRQQQVQQMQLQEHLRAVWNSVLVLSVEAYWAGTVSEGEVVRKILDNALSGVPLPISWEVIESEGSPPFFNNKTTGETTWDHPLHEHLEELSALALRCLALKSNERWQAAKLLRQRFQAEAVREYRCWYTAEDSSSGSCYFCHTTTGEAMWEHPAGVVLPQFYLKIRCAELLQDNDYLRGLFEAEDPPTPEGRIGRTISKLLGLRSVSKDSLTSQAQLSACSTASFPSEGLDDDSEDEKGIESEDEAAPEVALLVDSWSLEP</sequence>
<dbReference type="SMART" id="SM00456">
    <property type="entry name" value="WW"/>
    <property type="match status" value="2"/>
</dbReference>
<dbReference type="PROSITE" id="PS50020">
    <property type="entry name" value="WW_DOMAIN_2"/>
    <property type="match status" value="1"/>
</dbReference>
<dbReference type="OrthoDB" id="420043at2759"/>
<dbReference type="AlphaFoldDB" id="A0A9P1CUQ3"/>
<evidence type="ECO:0000313" key="3">
    <source>
        <dbReference type="EMBL" id="CAI3998639.1"/>
    </source>
</evidence>
<organism evidence="3">
    <name type="scientific">Cladocopium goreaui</name>
    <dbReference type="NCBI Taxonomy" id="2562237"/>
    <lineage>
        <taxon>Eukaryota</taxon>
        <taxon>Sar</taxon>
        <taxon>Alveolata</taxon>
        <taxon>Dinophyceae</taxon>
        <taxon>Suessiales</taxon>
        <taxon>Symbiodiniaceae</taxon>
        <taxon>Cladocopium</taxon>
    </lineage>
</organism>